<comment type="caution">
    <text evidence="1">The sequence shown here is derived from an EMBL/GenBank/DDBJ whole genome shotgun (WGS) entry which is preliminary data.</text>
</comment>
<reference evidence="1" key="1">
    <citation type="journal article" date="2014" name="Front. Microbiol.">
        <title>High frequency of phylogenetically diverse reductive dehalogenase-homologous genes in deep subseafloor sedimentary metagenomes.</title>
        <authorList>
            <person name="Kawai M."/>
            <person name="Futagami T."/>
            <person name="Toyoda A."/>
            <person name="Takaki Y."/>
            <person name="Nishi S."/>
            <person name="Hori S."/>
            <person name="Arai W."/>
            <person name="Tsubouchi T."/>
            <person name="Morono Y."/>
            <person name="Uchiyama I."/>
            <person name="Ito T."/>
            <person name="Fujiyama A."/>
            <person name="Inagaki F."/>
            <person name="Takami H."/>
        </authorList>
    </citation>
    <scope>NUCLEOTIDE SEQUENCE</scope>
    <source>
        <strain evidence="1">Expedition CK06-06</strain>
    </source>
</reference>
<name>X0T7E9_9ZZZZ</name>
<evidence type="ECO:0000313" key="1">
    <source>
        <dbReference type="EMBL" id="GAF89134.1"/>
    </source>
</evidence>
<sequence>MPEGHMINNSTWYRWDRLATKSLDQQFINEIDSDEKPIGCRL</sequence>
<proteinExistence type="predicted"/>
<dbReference type="AlphaFoldDB" id="X0T7E9"/>
<accession>X0T7E9</accession>
<gene>
    <name evidence="1" type="ORF">S01H1_18739</name>
</gene>
<protein>
    <submittedName>
        <fullName evidence="1">Uncharacterized protein</fullName>
    </submittedName>
</protein>
<dbReference type="EMBL" id="BARS01010048">
    <property type="protein sequence ID" value="GAF89134.1"/>
    <property type="molecule type" value="Genomic_DNA"/>
</dbReference>
<organism evidence="1">
    <name type="scientific">marine sediment metagenome</name>
    <dbReference type="NCBI Taxonomy" id="412755"/>
    <lineage>
        <taxon>unclassified sequences</taxon>
        <taxon>metagenomes</taxon>
        <taxon>ecological metagenomes</taxon>
    </lineage>
</organism>